<feature type="transmembrane region" description="Helical" evidence="1">
    <location>
        <begin position="345"/>
        <end position="366"/>
    </location>
</feature>
<protein>
    <submittedName>
        <fullName evidence="2">Uncharacterized protein</fullName>
    </submittedName>
</protein>
<evidence type="ECO:0000313" key="2">
    <source>
        <dbReference type="EMBL" id="TGJ85427.1"/>
    </source>
</evidence>
<dbReference type="OrthoDB" id="5242705at2759"/>
<dbReference type="Proteomes" id="UP000297716">
    <property type="component" value="Unassembled WGS sequence"/>
</dbReference>
<sequence>MGVNQTGYISPKAFSQTPAAFSSLVTQGLYFDGNLSDPFSRNALQLHPISSGGNISFEMAETLAVCSECANLTTYLPPPQHDTDTGSSEGGGSSWSWTLPNQATTHWTAFGDRSTLVITTDSTHDPIVLDTHGRLVILNLTAILPGWTIDSTHDPPTGTGQPGAAQECALYWCVNKYDSRVSGGVLTETLISSFSDGTAESGVPFFSLKPPHSKSSFYKQNSQLYGNYSTGWINGTFLINTVAHQLIQAYLSKLLSGYATSLSYYEQGAPISVSDALLRFYSKASWDGTSSTPKFDMQGIFDAIAQGMTTVLRMADGTVNTTAMDAIISVPGTETAMEVFVRVRWAWIILPVVLQLAAVVFVYLTVASSKSQGLPSWKSSPLAVLFLGMRLSDHVRHGGVERWSDMITVARNYCPEIKVKQDSLGNQAREEYETWGVL</sequence>
<gene>
    <name evidence="2" type="ORF">E0Z10_g3350</name>
</gene>
<proteinExistence type="predicted"/>
<accession>A0A4Z0YNW2</accession>
<keyword evidence="1" id="KW-1133">Transmembrane helix</keyword>
<comment type="caution">
    <text evidence="2">The sequence shown here is derived from an EMBL/GenBank/DDBJ whole genome shotgun (WGS) entry which is preliminary data.</text>
</comment>
<dbReference type="PANTHER" id="PTHR35394:SF5">
    <property type="entry name" value="DUF3176 DOMAIN-CONTAINING PROTEIN"/>
    <property type="match status" value="1"/>
</dbReference>
<keyword evidence="1" id="KW-0472">Membrane</keyword>
<dbReference type="EMBL" id="SKBN01000046">
    <property type="protein sequence ID" value="TGJ85427.1"/>
    <property type="molecule type" value="Genomic_DNA"/>
</dbReference>
<dbReference type="AlphaFoldDB" id="A0A4Z0YNW2"/>
<dbReference type="PANTHER" id="PTHR35394">
    <property type="entry name" value="DUF3176 DOMAIN-CONTAINING PROTEIN"/>
    <property type="match status" value="1"/>
</dbReference>
<organism evidence="2 3">
    <name type="scientific">Xylaria hypoxylon</name>
    <dbReference type="NCBI Taxonomy" id="37992"/>
    <lineage>
        <taxon>Eukaryota</taxon>
        <taxon>Fungi</taxon>
        <taxon>Dikarya</taxon>
        <taxon>Ascomycota</taxon>
        <taxon>Pezizomycotina</taxon>
        <taxon>Sordariomycetes</taxon>
        <taxon>Xylariomycetidae</taxon>
        <taxon>Xylariales</taxon>
        <taxon>Xylariaceae</taxon>
        <taxon>Xylaria</taxon>
    </lineage>
</organism>
<keyword evidence="3" id="KW-1185">Reference proteome</keyword>
<evidence type="ECO:0000256" key="1">
    <source>
        <dbReference type="SAM" id="Phobius"/>
    </source>
</evidence>
<reference evidence="2 3" key="1">
    <citation type="submission" date="2019-03" db="EMBL/GenBank/DDBJ databases">
        <title>Draft genome sequence of Xylaria hypoxylon DSM 108379, a ubiquitous saprotrophic-parasitic fungi on hardwood.</title>
        <authorList>
            <person name="Buettner E."/>
            <person name="Leonhardt S."/>
            <person name="Gebauer A.M."/>
            <person name="Liers C."/>
            <person name="Hofrichter M."/>
            <person name="Kellner H."/>
        </authorList>
    </citation>
    <scope>NUCLEOTIDE SEQUENCE [LARGE SCALE GENOMIC DNA]</scope>
    <source>
        <strain evidence="2 3">DSM 108379</strain>
    </source>
</reference>
<keyword evidence="1" id="KW-0812">Transmembrane</keyword>
<evidence type="ECO:0000313" key="3">
    <source>
        <dbReference type="Proteomes" id="UP000297716"/>
    </source>
</evidence>
<dbReference type="STRING" id="37992.A0A4Z0YNW2"/>
<name>A0A4Z0YNW2_9PEZI</name>